<evidence type="ECO:0000256" key="2">
    <source>
        <dbReference type="ARBA" id="ARBA00022618"/>
    </source>
</evidence>
<dbReference type="GeneID" id="105058485"/>
<proteinExistence type="inferred from homology"/>
<dbReference type="Pfam" id="PF00134">
    <property type="entry name" value="Cyclin_N"/>
    <property type="match status" value="1"/>
</dbReference>
<dbReference type="AlphaFoldDB" id="A0A6I9SA16"/>
<keyword evidence="3 5" id="KW-0195">Cyclin</keyword>
<dbReference type="PANTHER" id="PTHR10177">
    <property type="entry name" value="CYCLINS"/>
    <property type="match status" value="1"/>
</dbReference>
<name>A0A6I9SA16_ELAGV</name>
<evidence type="ECO:0000256" key="1">
    <source>
        <dbReference type="ARBA" id="ARBA00009065"/>
    </source>
</evidence>
<evidence type="ECO:0000313" key="8">
    <source>
        <dbReference type="Proteomes" id="UP000504607"/>
    </source>
</evidence>
<dbReference type="FunFam" id="1.10.472.10:FF:000034">
    <property type="entry name" value="D2/4-type cyclin"/>
    <property type="match status" value="1"/>
</dbReference>
<dbReference type="InParanoid" id="A0A6I9SA16"/>
<dbReference type="Pfam" id="PF02984">
    <property type="entry name" value="Cyclin_C"/>
    <property type="match status" value="1"/>
</dbReference>
<dbReference type="KEGG" id="egu:105058485"/>
<dbReference type="InterPro" id="IPR004367">
    <property type="entry name" value="Cyclin_C-dom"/>
</dbReference>
<dbReference type="GO" id="GO:0051301">
    <property type="term" value="P:cell division"/>
    <property type="evidence" value="ECO:0007669"/>
    <property type="project" value="UniProtKB-KW"/>
</dbReference>
<comment type="similarity">
    <text evidence="1">Belongs to the cyclin family. Cyclin D subfamily.</text>
</comment>
<dbReference type="CDD" id="cd20543">
    <property type="entry name" value="CYCLIN_AtCycD-like_rpt1"/>
    <property type="match status" value="1"/>
</dbReference>
<dbReference type="SUPFAM" id="SSF47954">
    <property type="entry name" value="Cyclin-like"/>
    <property type="match status" value="2"/>
</dbReference>
<dbReference type="Gene3D" id="1.10.472.10">
    <property type="entry name" value="Cyclin-like"/>
    <property type="match status" value="2"/>
</dbReference>
<evidence type="ECO:0000256" key="3">
    <source>
        <dbReference type="ARBA" id="ARBA00023127"/>
    </source>
</evidence>
<dbReference type="OrthoDB" id="5590282at2759"/>
<dbReference type="RefSeq" id="XP_010939736.1">
    <property type="nucleotide sequence ID" value="XM_010941434.3"/>
</dbReference>
<accession>A0A6I9SA16</accession>
<dbReference type="FunCoup" id="A0A6I9SA16">
    <property type="interactions" value="209"/>
</dbReference>
<dbReference type="PROSITE" id="PS00292">
    <property type="entry name" value="CYCLINS"/>
    <property type="match status" value="1"/>
</dbReference>
<dbReference type="InterPro" id="IPR048258">
    <property type="entry name" value="Cyclins_cyclin-box"/>
</dbReference>
<dbReference type="InterPro" id="IPR006671">
    <property type="entry name" value="Cyclin_N"/>
</dbReference>
<sequence>MSPSYACMSSILLCAEDTSSILGFDDDEEESIRGKRPGWATQKRNDFYGDSLMVFPLQSDECLARMVEREPKHLPRGDYAERLRSGALDLSIRRESIDWIWKVHAHYSFGPLSAYLSVNYLDRFLSTYELPQGKAWMTQLLSVACLSLAAKMEETEVPLLLDLQVGQSKYVFEARTIQRMELLVLSTLKWKMQAVTPFSFIDYFLHKFNDGNSSSKLLISRSTELILNTVRGTAFLAFRPSEIAAAVALSVLGETQTVDVEKGVSCCIHISKERVLRCYEVIQENVLMRNRLLKNASPTVSSVPWSPIAVLDAACLSYKSDDITVGSHSTCHHPSPASKRRKICSSSIP</sequence>
<dbReference type="CDD" id="cd20544">
    <property type="entry name" value="CYCLIN_AtCycD-like_rpt2"/>
    <property type="match status" value="1"/>
</dbReference>
<dbReference type="InterPro" id="IPR036915">
    <property type="entry name" value="Cyclin-like_sf"/>
</dbReference>
<organism evidence="8 9">
    <name type="scientific">Elaeis guineensis var. tenera</name>
    <name type="common">Oil palm</name>
    <dbReference type="NCBI Taxonomy" id="51953"/>
    <lineage>
        <taxon>Eukaryota</taxon>
        <taxon>Viridiplantae</taxon>
        <taxon>Streptophyta</taxon>
        <taxon>Embryophyta</taxon>
        <taxon>Tracheophyta</taxon>
        <taxon>Spermatophyta</taxon>
        <taxon>Magnoliopsida</taxon>
        <taxon>Liliopsida</taxon>
        <taxon>Arecaceae</taxon>
        <taxon>Arecoideae</taxon>
        <taxon>Cocoseae</taxon>
        <taxon>Elaeidinae</taxon>
        <taxon>Elaeis</taxon>
    </lineage>
</organism>
<reference evidence="9" key="1">
    <citation type="submission" date="2025-08" db="UniProtKB">
        <authorList>
            <consortium name="RefSeq"/>
        </authorList>
    </citation>
    <scope>IDENTIFICATION</scope>
</reference>
<evidence type="ECO:0000259" key="7">
    <source>
        <dbReference type="SMART" id="SM01332"/>
    </source>
</evidence>
<dbReference type="SMART" id="SM00385">
    <property type="entry name" value="CYCLIN"/>
    <property type="match status" value="1"/>
</dbReference>
<dbReference type="SMART" id="SM01332">
    <property type="entry name" value="Cyclin_C"/>
    <property type="match status" value="1"/>
</dbReference>
<evidence type="ECO:0000313" key="9">
    <source>
        <dbReference type="RefSeq" id="XP_010939736.1"/>
    </source>
</evidence>
<gene>
    <name evidence="9" type="primary">LOC105058485</name>
</gene>
<dbReference type="Proteomes" id="UP000504607">
    <property type="component" value="Chromosome 15"/>
</dbReference>
<keyword evidence="2" id="KW-0132">Cell division</keyword>
<keyword evidence="8" id="KW-1185">Reference proteome</keyword>
<dbReference type="FunFam" id="1.10.472.10:FF:000040">
    <property type="entry name" value="D6-type cyclin"/>
    <property type="match status" value="1"/>
</dbReference>
<dbReference type="InterPro" id="IPR013763">
    <property type="entry name" value="Cyclin-like_dom"/>
</dbReference>
<feature type="domain" description="Cyclin-like" evidence="6">
    <location>
        <begin position="98"/>
        <end position="186"/>
    </location>
</feature>
<evidence type="ECO:0000256" key="4">
    <source>
        <dbReference type="ARBA" id="ARBA00023306"/>
    </source>
</evidence>
<evidence type="ECO:0000256" key="5">
    <source>
        <dbReference type="RuleBase" id="RU000383"/>
    </source>
</evidence>
<dbReference type="InterPro" id="IPR039361">
    <property type="entry name" value="Cyclin"/>
</dbReference>
<feature type="domain" description="Cyclin C-terminal" evidence="7">
    <location>
        <begin position="195"/>
        <end position="314"/>
    </location>
</feature>
<evidence type="ECO:0000259" key="6">
    <source>
        <dbReference type="SMART" id="SM00385"/>
    </source>
</evidence>
<keyword evidence="4" id="KW-0131">Cell cycle</keyword>
<protein>
    <submittedName>
        <fullName evidence="9">Cyclin-D3-1</fullName>
    </submittedName>
</protein>